<organism evidence="2 3">
    <name type="scientific">Candida glabrata</name>
    <name type="common">Yeast</name>
    <name type="synonym">Torulopsis glabrata</name>
    <dbReference type="NCBI Taxonomy" id="5478"/>
    <lineage>
        <taxon>Eukaryota</taxon>
        <taxon>Fungi</taxon>
        <taxon>Dikarya</taxon>
        <taxon>Ascomycota</taxon>
        <taxon>Saccharomycotina</taxon>
        <taxon>Saccharomycetes</taxon>
        <taxon>Saccharomycetales</taxon>
        <taxon>Saccharomycetaceae</taxon>
        <taxon>Nakaseomyces</taxon>
    </lineage>
</organism>
<dbReference type="GO" id="GO:0090615">
    <property type="term" value="P:mitochondrial mRNA processing"/>
    <property type="evidence" value="ECO:0007669"/>
    <property type="project" value="EnsemblFungi"/>
</dbReference>
<evidence type="ECO:0000313" key="3">
    <source>
        <dbReference type="Proteomes" id="UP000054886"/>
    </source>
</evidence>
<gene>
    <name evidence="2" type="ORF">AO440_001412</name>
</gene>
<dbReference type="GO" id="GO:0003730">
    <property type="term" value="F:mRNA 3'-UTR binding"/>
    <property type="evidence" value="ECO:0007669"/>
    <property type="project" value="EnsemblFungi"/>
</dbReference>
<reference evidence="2 3" key="1">
    <citation type="submission" date="2015-10" db="EMBL/GenBank/DDBJ databases">
        <title>Draft genomes sequences of Candida glabrata isolates 1A, 1B, 2A, 2B, 3A and 3B.</title>
        <authorList>
            <person name="Haavelsrud O.E."/>
            <person name="Gaustad P."/>
        </authorList>
    </citation>
    <scope>NUCLEOTIDE SEQUENCE [LARGE SCALE GENOMIC DNA]</scope>
    <source>
        <strain evidence="2">910700640</strain>
    </source>
</reference>
<feature type="region of interest" description="Disordered" evidence="1">
    <location>
        <begin position="34"/>
        <end position="53"/>
    </location>
</feature>
<comment type="caution">
    <text evidence="2">The sequence shown here is derived from an EMBL/GenBank/DDBJ whole genome shotgun (WGS) entry which is preliminary data.</text>
</comment>
<evidence type="ECO:0000256" key="1">
    <source>
        <dbReference type="SAM" id="MobiDB-lite"/>
    </source>
</evidence>
<dbReference type="VEuPathDB" id="FungiDB:B1J91_F07469g"/>
<dbReference type="GO" id="GO:0070935">
    <property type="term" value="P:3'-UTR-mediated mRNA stabilization"/>
    <property type="evidence" value="ECO:0007669"/>
    <property type="project" value="EnsemblFungi"/>
</dbReference>
<dbReference type="Proteomes" id="UP000054886">
    <property type="component" value="Unassembled WGS sequence"/>
</dbReference>
<name>A0A0W0CL06_CANGB</name>
<evidence type="ECO:0000313" key="2">
    <source>
        <dbReference type="EMBL" id="KTB00026.1"/>
    </source>
</evidence>
<dbReference type="AlphaFoldDB" id="A0A0W0CL06"/>
<sequence>MFRYLSRTSTIYKGVIATSKTASTANVVAAQESRRNYANKRNNNRNGPADALDEKLNSILSGKTSSKRKPYGGRKSPVDETSPWYAQLCALDDCLTTTLKQSATPMRKLLSDRVNHPDMRSNPTFWHSVSRAMTLYNELKQCPEMTDQRVTSLVHLLHNGLRTDRQLVSSLNKKPDYDSQSFHKEMVNFIYTSLNEISDDILNNNVPINANGLMHLFTSYQEMGFTDLVVQIWKKIETIAEQNPQSNIGKISKHPNVVGIVLPILYEKEIVNFSEAEKLFKECEQYHNRMFPNLYVGMILTSLKANENMKALELFETLCTNSKGVHYGYISETHIAFISQCKDISVAESFLDKAVNNEMPYRVEIQVSAVNSLMYNIWSENQDFNKIKEIWQKMVTFYEENNLRLAIFSSLNNEFFSYFFEKYKENKTEGLEQLQKLITQYNNLKGIDEPFLNIILAKCTVWKEPEVIKYIEKNFELFNVPKSLITSRILLKSLGSIDNITKEQIVERWQEIVLKADSLGSKYIANADWAALRDATVKWAQENKDNQESLDRIEWYLQIVNVYQKYCRDGSQRYRILKGCSKSFPILAENLQRLDLVDTSSIPVCEVKSLKEALQN</sequence>
<dbReference type="VEuPathDB" id="FungiDB:CAGL0F07469g"/>
<feature type="region of interest" description="Disordered" evidence="1">
    <location>
        <begin position="60"/>
        <end position="79"/>
    </location>
</feature>
<dbReference type="GO" id="GO:0006413">
    <property type="term" value="P:translational initiation"/>
    <property type="evidence" value="ECO:0007669"/>
    <property type="project" value="EnsemblFungi"/>
</dbReference>
<dbReference type="GO" id="GO:1903108">
    <property type="term" value="P:regulation of mitochondrial transcription"/>
    <property type="evidence" value="ECO:0007669"/>
    <property type="project" value="EnsemblFungi"/>
</dbReference>
<protein>
    <submittedName>
        <fullName evidence="2">Protein RMD9, mitochondrial</fullName>
    </submittedName>
</protein>
<dbReference type="GO" id="GO:0009060">
    <property type="term" value="P:aerobic respiration"/>
    <property type="evidence" value="ECO:0007669"/>
    <property type="project" value="EnsemblFungi"/>
</dbReference>
<dbReference type="EMBL" id="LLZZ01000141">
    <property type="protein sequence ID" value="KTB00026.1"/>
    <property type="molecule type" value="Genomic_DNA"/>
</dbReference>
<accession>A0A0W0CL06</accession>
<dbReference type="VEuPathDB" id="FungiDB:GVI51_F07029"/>
<dbReference type="VEuPathDB" id="FungiDB:GWK60_F07007"/>
<proteinExistence type="predicted"/>
<dbReference type="GO" id="GO:0005739">
    <property type="term" value="C:mitochondrion"/>
    <property type="evidence" value="ECO:0007669"/>
    <property type="project" value="EnsemblFungi"/>
</dbReference>